<comment type="caution">
    <text evidence="1">The sequence shown here is derived from an EMBL/GenBank/DDBJ whole genome shotgun (WGS) entry which is preliminary data.</text>
</comment>
<protein>
    <submittedName>
        <fullName evidence="1">Uncharacterized protein</fullName>
    </submittedName>
</protein>
<reference evidence="1" key="1">
    <citation type="submission" date="2023-06" db="EMBL/GenBank/DDBJ databases">
        <title>Genome-scale phylogeny and comparative genomics of the fungal order Sordariales.</title>
        <authorList>
            <consortium name="Lawrence Berkeley National Laboratory"/>
            <person name="Hensen N."/>
            <person name="Bonometti L."/>
            <person name="Westerberg I."/>
            <person name="Brannstrom I.O."/>
            <person name="Guillou S."/>
            <person name="Cros-Aarteil S."/>
            <person name="Calhoun S."/>
            <person name="Haridas S."/>
            <person name="Kuo A."/>
            <person name="Mondo S."/>
            <person name="Pangilinan J."/>
            <person name="Riley R."/>
            <person name="Labutti K."/>
            <person name="Andreopoulos B."/>
            <person name="Lipzen A."/>
            <person name="Chen C."/>
            <person name="Yanf M."/>
            <person name="Daum C."/>
            <person name="Ng V."/>
            <person name="Clum A."/>
            <person name="Steindorff A."/>
            <person name="Ohm R."/>
            <person name="Martin F."/>
            <person name="Silar P."/>
            <person name="Natvig D."/>
            <person name="Lalanne C."/>
            <person name="Gautier V."/>
            <person name="Ament-Velasquez S.L."/>
            <person name="Kruys A."/>
            <person name="Hutchinson M.I."/>
            <person name="Powell A.J."/>
            <person name="Barry K."/>
            <person name="Miller A.N."/>
            <person name="Grigoriev I.V."/>
            <person name="Debuchy R."/>
            <person name="Gladieux P."/>
            <person name="Thoren M.H."/>
            <person name="Johannesson H."/>
        </authorList>
    </citation>
    <scope>NUCLEOTIDE SEQUENCE</scope>
    <source>
        <strain evidence="1">SMH4607-1</strain>
    </source>
</reference>
<dbReference type="Proteomes" id="UP001172102">
    <property type="component" value="Unassembled WGS sequence"/>
</dbReference>
<name>A0AA39ZW70_9PEZI</name>
<dbReference type="AlphaFoldDB" id="A0AA39ZW70"/>
<keyword evidence="2" id="KW-1185">Reference proteome</keyword>
<dbReference type="EMBL" id="JAUKUA010000007">
    <property type="protein sequence ID" value="KAK0704798.1"/>
    <property type="molecule type" value="Genomic_DNA"/>
</dbReference>
<evidence type="ECO:0000313" key="1">
    <source>
        <dbReference type="EMBL" id="KAK0704798.1"/>
    </source>
</evidence>
<evidence type="ECO:0000313" key="2">
    <source>
        <dbReference type="Proteomes" id="UP001172102"/>
    </source>
</evidence>
<gene>
    <name evidence="1" type="ORF">B0H67DRAFT_360756</name>
</gene>
<organism evidence="1 2">
    <name type="scientific">Lasiosphaeris hirsuta</name>
    <dbReference type="NCBI Taxonomy" id="260670"/>
    <lineage>
        <taxon>Eukaryota</taxon>
        <taxon>Fungi</taxon>
        <taxon>Dikarya</taxon>
        <taxon>Ascomycota</taxon>
        <taxon>Pezizomycotina</taxon>
        <taxon>Sordariomycetes</taxon>
        <taxon>Sordariomycetidae</taxon>
        <taxon>Sordariales</taxon>
        <taxon>Lasiosphaeriaceae</taxon>
        <taxon>Lasiosphaeris</taxon>
    </lineage>
</organism>
<sequence length="323" mass="36343">MIRKPRAGLVSRIHIRMQRRRCHHSGDARRSMSSLLRGAIPAEWDKHGWCRLALAQAASVKRARAGRQGILCLAFGWGQRLGSKRNLGGLRCSRTERQAARAFLIPRFLCLRFPAPTSQYNFCLQHPNLSATWIIYPFTSFSCPTNNFQFTISMWRQGWVLEIPGLSTVRSPIRRRNDLASIRSKTAARNRFMQPIADQTDGRPASGQRDRPTATARRLITPKHARTPVISHRAALYIGTPTCNVVLEENTSSTWAVGISFSFRYIATTCLRPFLQMGTANTRDARASPPPLRAEWESVRSCTFLLWASQRAPSRPGCGASIL</sequence>
<accession>A0AA39ZW70</accession>
<proteinExistence type="predicted"/>